<sequence length="103" mass="12361">MKYKTTSEGKTNMQEQTSIEDQIKINHDQTPLPTHKIRRSSSVQPLIFELKHPFIFDIISGNHDITLRDAYWSWVREGLLAKYENNYIFVFIKEMEWTDRKRS</sequence>
<name>A0AAN8Y775_SOLBU</name>
<reference evidence="1 2" key="1">
    <citation type="submission" date="2024-02" db="EMBL/GenBank/DDBJ databases">
        <title>de novo genome assembly of Solanum bulbocastanum strain 11H21.</title>
        <authorList>
            <person name="Hosaka A.J."/>
        </authorList>
    </citation>
    <scope>NUCLEOTIDE SEQUENCE [LARGE SCALE GENOMIC DNA]</scope>
    <source>
        <tissue evidence="1">Young leaves</tissue>
    </source>
</reference>
<comment type="caution">
    <text evidence="1">The sequence shown here is derived from an EMBL/GenBank/DDBJ whole genome shotgun (WGS) entry which is preliminary data.</text>
</comment>
<accession>A0AAN8Y775</accession>
<dbReference type="Proteomes" id="UP001371456">
    <property type="component" value="Unassembled WGS sequence"/>
</dbReference>
<gene>
    <name evidence="1" type="ORF">RDI58_019698</name>
</gene>
<dbReference type="EMBL" id="JBANQN010000008">
    <property type="protein sequence ID" value="KAK6781902.1"/>
    <property type="molecule type" value="Genomic_DNA"/>
</dbReference>
<protein>
    <submittedName>
        <fullName evidence="1">Uncharacterized protein</fullName>
    </submittedName>
</protein>
<dbReference type="AlphaFoldDB" id="A0AAN8Y775"/>
<evidence type="ECO:0000313" key="2">
    <source>
        <dbReference type="Proteomes" id="UP001371456"/>
    </source>
</evidence>
<keyword evidence="2" id="KW-1185">Reference proteome</keyword>
<organism evidence="1 2">
    <name type="scientific">Solanum bulbocastanum</name>
    <name type="common">Wild potato</name>
    <dbReference type="NCBI Taxonomy" id="147425"/>
    <lineage>
        <taxon>Eukaryota</taxon>
        <taxon>Viridiplantae</taxon>
        <taxon>Streptophyta</taxon>
        <taxon>Embryophyta</taxon>
        <taxon>Tracheophyta</taxon>
        <taxon>Spermatophyta</taxon>
        <taxon>Magnoliopsida</taxon>
        <taxon>eudicotyledons</taxon>
        <taxon>Gunneridae</taxon>
        <taxon>Pentapetalae</taxon>
        <taxon>asterids</taxon>
        <taxon>lamiids</taxon>
        <taxon>Solanales</taxon>
        <taxon>Solanaceae</taxon>
        <taxon>Solanoideae</taxon>
        <taxon>Solaneae</taxon>
        <taxon>Solanum</taxon>
    </lineage>
</organism>
<proteinExistence type="predicted"/>
<evidence type="ECO:0000313" key="1">
    <source>
        <dbReference type="EMBL" id="KAK6781902.1"/>
    </source>
</evidence>